<evidence type="ECO:0000256" key="2">
    <source>
        <dbReference type="RuleBase" id="RU003749"/>
    </source>
</evidence>
<accession>A0A7W8IUK9</accession>
<dbReference type="RefSeq" id="WP_246364272.1">
    <property type="nucleotide sequence ID" value="NZ_JACHEP010000030.1"/>
</dbReference>
<organism evidence="4 5">
    <name type="scientific">Anoxybacteroides tepidamans</name>
    <dbReference type="NCBI Taxonomy" id="265948"/>
    <lineage>
        <taxon>Bacteria</taxon>
        <taxon>Bacillati</taxon>
        <taxon>Bacillota</taxon>
        <taxon>Bacilli</taxon>
        <taxon>Bacillales</taxon>
        <taxon>Anoxybacillaceae</taxon>
        <taxon>Anoxybacteroides</taxon>
    </lineage>
</organism>
<sequence>MLELTVQKEHSDRTIVLNVKGILDISTAHLFEAYIQEIENIEELIIDFSNLEFIDSTGIGMIMEAIYLSQEKQFIIKLKGIDEPIHSILETVGLFKVLEAVQGEVV</sequence>
<comment type="caution">
    <text evidence="4">The sequence shown here is derived from an EMBL/GenBank/DDBJ whole genome shotgun (WGS) entry which is preliminary data.</text>
</comment>
<dbReference type="SUPFAM" id="SSF52091">
    <property type="entry name" value="SpoIIaa-like"/>
    <property type="match status" value="1"/>
</dbReference>
<name>A0A7W8IUK9_9BACL</name>
<proteinExistence type="inferred from homology"/>
<dbReference type="InterPro" id="IPR002645">
    <property type="entry name" value="STAS_dom"/>
</dbReference>
<feature type="domain" description="STAS" evidence="3">
    <location>
        <begin position="4"/>
        <end position="106"/>
    </location>
</feature>
<dbReference type="InterPro" id="IPR003658">
    <property type="entry name" value="Anti-sigma_ant"/>
</dbReference>
<protein>
    <recommendedName>
        <fullName evidence="2">Anti-sigma factor antagonist</fullName>
    </recommendedName>
</protein>
<reference evidence="4 5" key="1">
    <citation type="submission" date="2020-08" db="EMBL/GenBank/DDBJ databases">
        <title>Genomic Encyclopedia of Type Strains, Phase IV (KMG-IV): sequencing the most valuable type-strain genomes for metagenomic binning, comparative biology and taxonomic classification.</title>
        <authorList>
            <person name="Goeker M."/>
        </authorList>
    </citation>
    <scope>NUCLEOTIDE SEQUENCE [LARGE SCALE GENOMIC DNA]</scope>
    <source>
        <strain evidence="4 5">DSM 16325</strain>
    </source>
</reference>
<comment type="similarity">
    <text evidence="1 2">Belongs to the anti-sigma-factor antagonist family.</text>
</comment>
<evidence type="ECO:0000313" key="5">
    <source>
        <dbReference type="Proteomes" id="UP000520011"/>
    </source>
</evidence>
<dbReference type="PANTHER" id="PTHR33495">
    <property type="entry name" value="ANTI-SIGMA FACTOR ANTAGONIST TM_1081-RELATED-RELATED"/>
    <property type="match status" value="1"/>
</dbReference>
<evidence type="ECO:0000259" key="3">
    <source>
        <dbReference type="PROSITE" id="PS50801"/>
    </source>
</evidence>
<dbReference type="GO" id="GO:0043856">
    <property type="term" value="F:anti-sigma factor antagonist activity"/>
    <property type="evidence" value="ECO:0007669"/>
    <property type="project" value="InterPro"/>
</dbReference>
<dbReference type="AlphaFoldDB" id="A0A7W8IUK9"/>
<dbReference type="Proteomes" id="UP000520011">
    <property type="component" value="Unassembled WGS sequence"/>
</dbReference>
<dbReference type="InterPro" id="IPR036513">
    <property type="entry name" value="STAS_dom_sf"/>
</dbReference>
<evidence type="ECO:0000313" key="4">
    <source>
        <dbReference type="EMBL" id="MBB5326161.1"/>
    </source>
</evidence>
<gene>
    <name evidence="4" type="ORF">HNQ34_003280</name>
</gene>
<dbReference type="PROSITE" id="PS50801">
    <property type="entry name" value="STAS"/>
    <property type="match status" value="1"/>
</dbReference>
<evidence type="ECO:0000256" key="1">
    <source>
        <dbReference type="ARBA" id="ARBA00009013"/>
    </source>
</evidence>
<keyword evidence="5" id="KW-1185">Reference proteome</keyword>
<dbReference type="Gene3D" id="3.30.750.24">
    <property type="entry name" value="STAS domain"/>
    <property type="match status" value="1"/>
</dbReference>
<dbReference type="NCBIfam" id="TIGR00377">
    <property type="entry name" value="ant_ant_sig"/>
    <property type="match status" value="1"/>
</dbReference>
<dbReference type="CDD" id="cd07043">
    <property type="entry name" value="STAS_anti-anti-sigma_factors"/>
    <property type="match status" value="1"/>
</dbReference>
<dbReference type="Pfam" id="PF01740">
    <property type="entry name" value="STAS"/>
    <property type="match status" value="1"/>
</dbReference>
<dbReference type="PANTHER" id="PTHR33495:SF2">
    <property type="entry name" value="ANTI-SIGMA FACTOR ANTAGONIST TM_1081-RELATED"/>
    <property type="match status" value="1"/>
</dbReference>
<dbReference type="EMBL" id="JACHEP010000030">
    <property type="protein sequence ID" value="MBB5326161.1"/>
    <property type="molecule type" value="Genomic_DNA"/>
</dbReference>